<evidence type="ECO:0000256" key="1">
    <source>
        <dbReference type="SAM" id="Phobius"/>
    </source>
</evidence>
<proteinExistence type="predicted"/>
<keyword evidence="1" id="KW-1133">Transmembrane helix</keyword>
<feature type="transmembrane region" description="Helical" evidence="1">
    <location>
        <begin position="51"/>
        <end position="72"/>
    </location>
</feature>
<accession>A0A839SAS4</accession>
<protein>
    <recommendedName>
        <fullName evidence="4">Quinol:cytochrome C oxidoreductase</fullName>
    </recommendedName>
</protein>
<dbReference type="PANTHER" id="PTHR43044:SF1">
    <property type="entry name" value="QUINOL:CYTOCHROME C OXIDOREDUCTASE QUINONE-BINDING SUBUNIT 2"/>
    <property type="match status" value="1"/>
</dbReference>
<keyword evidence="1" id="KW-0472">Membrane</keyword>
<reference evidence="2" key="1">
    <citation type="submission" date="2020-08" db="EMBL/GenBank/DDBJ databases">
        <title>Genomic Encyclopedia of Type Strains, Phase III (KMG-III): the genomes of soil and plant-associated and newly described type strains.</title>
        <authorList>
            <person name="Whitman W."/>
        </authorList>
    </citation>
    <scope>NUCLEOTIDE SEQUENCE [LARGE SCALE GENOMIC DNA]</scope>
    <source>
        <strain evidence="2">CECT 8628</strain>
    </source>
</reference>
<evidence type="ECO:0000313" key="3">
    <source>
        <dbReference type="Proteomes" id="UP000539265"/>
    </source>
</evidence>
<dbReference type="OrthoDB" id="140980at2"/>
<organism evidence="2 3">
    <name type="scientific">Mucilaginibacter gotjawali</name>
    <dbReference type="NCBI Taxonomy" id="1550579"/>
    <lineage>
        <taxon>Bacteria</taxon>
        <taxon>Pseudomonadati</taxon>
        <taxon>Bacteroidota</taxon>
        <taxon>Sphingobacteriia</taxon>
        <taxon>Sphingobacteriales</taxon>
        <taxon>Sphingobacteriaceae</taxon>
        <taxon>Mucilaginibacter</taxon>
    </lineage>
</organism>
<dbReference type="PANTHER" id="PTHR43044">
    <property type="match status" value="1"/>
</dbReference>
<dbReference type="Proteomes" id="UP000539265">
    <property type="component" value="Unassembled WGS sequence"/>
</dbReference>
<dbReference type="EMBL" id="JACHWX010000003">
    <property type="protein sequence ID" value="MBB3054926.1"/>
    <property type="molecule type" value="Genomic_DNA"/>
</dbReference>
<comment type="caution">
    <text evidence="2">The sequence shown here is derived from an EMBL/GenBank/DDBJ whole genome shotgun (WGS) entry which is preliminary data.</text>
</comment>
<feature type="transmembrane region" description="Helical" evidence="1">
    <location>
        <begin position="382"/>
        <end position="400"/>
    </location>
</feature>
<sequence>MKTSHSFDERFQFQGKAKTWSLVLMAIGVIGIAFGFLSGGGERTFANLLLMSYYFACVCTCGVFFLAVQYVAQAGWSAAILRIPQAFAKALPVAAVILFAVIFLGIFMTHTGLNEYGKQTTIPYLYKIWAVKGVTTPGDPNYDSVITAKSGYLNVPFFLIRIALYLVCYSGLGALLVKYSNNEDALGGMFNYNKSFKVSVIFLVIFGFTVPLFAFDTIMSLEAHWFSTMFGWYNFAALWVGGLSVITLTIIILRQNGYLEWVTEDHLHNLGQLMFGFSVFWTYLWFAQFLLTWYANIPEESAYFYRRWQPEFIGWFWLNIVVNFLTPLLLLMKRDSKRLVPVLKVACIILICGHWLDYWQMIMPGAVGPQSHWYTEISWPEITIFFGFAGLFIFTMLNALSKFNSLIPKKHPLLDESLHHHI</sequence>
<evidence type="ECO:0008006" key="4">
    <source>
        <dbReference type="Google" id="ProtNLM"/>
    </source>
</evidence>
<evidence type="ECO:0000313" key="2">
    <source>
        <dbReference type="EMBL" id="MBB3054926.1"/>
    </source>
</evidence>
<feature type="transmembrane region" description="Helical" evidence="1">
    <location>
        <begin position="339"/>
        <end position="362"/>
    </location>
</feature>
<feature type="transmembrane region" description="Helical" evidence="1">
    <location>
        <begin position="93"/>
        <end position="113"/>
    </location>
</feature>
<feature type="transmembrane region" description="Helical" evidence="1">
    <location>
        <begin position="273"/>
        <end position="295"/>
    </location>
</feature>
<feature type="transmembrane region" description="Helical" evidence="1">
    <location>
        <begin position="231"/>
        <end position="253"/>
    </location>
</feature>
<feature type="transmembrane region" description="Helical" evidence="1">
    <location>
        <begin position="198"/>
        <end position="219"/>
    </location>
</feature>
<keyword evidence="1" id="KW-0812">Transmembrane</keyword>
<feature type="transmembrane region" description="Helical" evidence="1">
    <location>
        <begin position="158"/>
        <end position="177"/>
    </location>
</feature>
<keyword evidence="3" id="KW-1185">Reference proteome</keyword>
<feature type="transmembrane region" description="Helical" evidence="1">
    <location>
        <begin position="20"/>
        <end position="39"/>
    </location>
</feature>
<dbReference type="AlphaFoldDB" id="A0A839SAS4"/>
<feature type="transmembrane region" description="Helical" evidence="1">
    <location>
        <begin position="315"/>
        <end position="332"/>
    </location>
</feature>
<dbReference type="RefSeq" id="WP_096355292.1">
    <property type="nucleotide sequence ID" value="NZ_AP017313.1"/>
</dbReference>
<gene>
    <name evidence="2" type="ORF">FHS11_001343</name>
</gene>
<name>A0A839SAS4_9SPHI</name>